<dbReference type="InterPro" id="IPR009057">
    <property type="entry name" value="Homeodomain-like_sf"/>
</dbReference>
<keyword evidence="6" id="KW-1185">Reference proteome</keyword>
<dbReference type="InterPro" id="IPR029062">
    <property type="entry name" value="Class_I_gatase-like"/>
</dbReference>
<dbReference type="RefSeq" id="WP_331833447.1">
    <property type="nucleotide sequence ID" value="NZ_JARXNH020000035.1"/>
</dbReference>
<evidence type="ECO:0000256" key="1">
    <source>
        <dbReference type="ARBA" id="ARBA00023015"/>
    </source>
</evidence>
<gene>
    <name evidence="5" type="ORF">QFI66_000815</name>
</gene>
<dbReference type="PANTHER" id="PTHR43130:SF3">
    <property type="entry name" value="HTH-TYPE TRANSCRIPTIONAL REGULATOR RV1931C"/>
    <property type="match status" value="1"/>
</dbReference>
<dbReference type="Proteomes" id="UP001334005">
    <property type="component" value="Unassembled WGS sequence"/>
</dbReference>
<dbReference type="Gene3D" id="1.10.10.60">
    <property type="entry name" value="Homeodomain-like"/>
    <property type="match status" value="1"/>
</dbReference>
<keyword evidence="1" id="KW-0805">Transcription regulation</keyword>
<dbReference type="SUPFAM" id="SSF46689">
    <property type="entry name" value="Homeodomain-like"/>
    <property type="match status" value="2"/>
</dbReference>
<dbReference type="PROSITE" id="PS00041">
    <property type="entry name" value="HTH_ARAC_FAMILY_1"/>
    <property type="match status" value="1"/>
</dbReference>
<sequence>MAEDLRHNNPPTFGFLDDQAEAPLSAVSPATAELSVGVMLWPQFPLLSLSGFIDALRHAADTGDKSRQMRCQWKILGLPGQRILSSCGIEVAVNSEFMDPKQYDYIVVIGGLLESIDTAPKAYSLFLHHAAVSGVPLIGLCTGSFVLARHGLMEGRTACVHAYHSEDWRHRFPGLRFINTRDFLIDRDRITCAGGVSVIELAIHLIGMHCGADRASKVIHQITVAKKSTGSYADRRKALGYASFTNRHLHEAVMLMEKYMMDPLDIGTIAQMVGTSKRQLERIFYAETKTPPAQFYRQIRLRFGRWLLISSTLTLAEIAFECGFADAPHFIRNFQKMFGTSPGKLRCPQN</sequence>
<dbReference type="Gene3D" id="3.40.50.880">
    <property type="match status" value="1"/>
</dbReference>
<dbReference type="SUPFAM" id="SSF52317">
    <property type="entry name" value="Class I glutamine amidotransferase-like"/>
    <property type="match status" value="1"/>
</dbReference>
<dbReference type="InterPro" id="IPR052158">
    <property type="entry name" value="INH-QAR"/>
</dbReference>
<dbReference type="PROSITE" id="PS01124">
    <property type="entry name" value="HTH_ARAC_FAMILY_2"/>
    <property type="match status" value="1"/>
</dbReference>
<name>A0ABU8YZX4_9ENTR</name>
<keyword evidence="3" id="KW-0804">Transcription</keyword>
<dbReference type="InterPro" id="IPR020449">
    <property type="entry name" value="Tscrpt_reg_AraC-type_HTH"/>
</dbReference>
<dbReference type="PRINTS" id="PR00032">
    <property type="entry name" value="HTHARAC"/>
</dbReference>
<evidence type="ECO:0000256" key="3">
    <source>
        <dbReference type="ARBA" id="ARBA00023163"/>
    </source>
</evidence>
<comment type="caution">
    <text evidence="5">The sequence shown here is derived from an EMBL/GenBank/DDBJ whole genome shotgun (WGS) entry which is preliminary data.</text>
</comment>
<dbReference type="SMART" id="SM00342">
    <property type="entry name" value="HTH_ARAC"/>
    <property type="match status" value="1"/>
</dbReference>
<evidence type="ECO:0000313" key="5">
    <source>
        <dbReference type="EMBL" id="MEK0246694.1"/>
    </source>
</evidence>
<organism evidence="5 6">
    <name type="scientific">Raoultella scottii</name>
    <dbReference type="NCBI Taxonomy" id="3040937"/>
    <lineage>
        <taxon>Bacteria</taxon>
        <taxon>Pseudomonadati</taxon>
        <taxon>Pseudomonadota</taxon>
        <taxon>Gammaproteobacteria</taxon>
        <taxon>Enterobacterales</taxon>
        <taxon>Enterobacteriaceae</taxon>
        <taxon>Klebsiella/Raoultella group</taxon>
        <taxon>Raoultella</taxon>
    </lineage>
</organism>
<dbReference type="Pfam" id="PF12833">
    <property type="entry name" value="HTH_18"/>
    <property type="match status" value="1"/>
</dbReference>
<dbReference type="CDD" id="cd03136">
    <property type="entry name" value="GATase1_AraC_ArgR_like"/>
    <property type="match status" value="1"/>
</dbReference>
<proteinExistence type="predicted"/>
<dbReference type="InterPro" id="IPR018062">
    <property type="entry name" value="HTH_AraC-typ_CS"/>
</dbReference>
<dbReference type="EMBL" id="JARXNH020000035">
    <property type="protein sequence ID" value="MEK0246694.1"/>
    <property type="molecule type" value="Genomic_DNA"/>
</dbReference>
<evidence type="ECO:0000256" key="2">
    <source>
        <dbReference type="ARBA" id="ARBA00023125"/>
    </source>
</evidence>
<keyword evidence="2" id="KW-0238">DNA-binding</keyword>
<dbReference type="PANTHER" id="PTHR43130">
    <property type="entry name" value="ARAC-FAMILY TRANSCRIPTIONAL REGULATOR"/>
    <property type="match status" value="1"/>
</dbReference>
<feature type="domain" description="HTH araC/xylS-type" evidence="4">
    <location>
        <begin position="250"/>
        <end position="348"/>
    </location>
</feature>
<evidence type="ECO:0000313" key="6">
    <source>
        <dbReference type="Proteomes" id="UP001334005"/>
    </source>
</evidence>
<dbReference type="InterPro" id="IPR018060">
    <property type="entry name" value="HTH_AraC"/>
</dbReference>
<dbReference type="Pfam" id="PF01965">
    <property type="entry name" value="DJ-1_PfpI"/>
    <property type="match status" value="1"/>
</dbReference>
<dbReference type="InterPro" id="IPR002818">
    <property type="entry name" value="DJ-1/PfpI"/>
</dbReference>
<accession>A0ABU8YZX4</accession>
<evidence type="ECO:0000259" key="4">
    <source>
        <dbReference type="PROSITE" id="PS01124"/>
    </source>
</evidence>
<reference evidence="5 6" key="1">
    <citation type="submission" date="2024-03" db="EMBL/GenBank/DDBJ databases">
        <title>Two novel Raoultella species associated with bleeding cankers of broadleaf hosts, Raoultella scottia sp. nov. and Raoultella lignicola sp. nov.</title>
        <authorList>
            <person name="Brady C.L."/>
        </authorList>
    </citation>
    <scope>NUCLEOTIDE SEQUENCE [LARGE SCALE GENOMIC DNA]</scope>
    <source>
        <strain evidence="5 6">BAC 10a-01-01</strain>
    </source>
</reference>
<protein>
    <submittedName>
        <fullName evidence="5">GlxA family transcriptional regulator</fullName>
    </submittedName>
</protein>